<dbReference type="PROSITE" id="PS50151">
    <property type="entry name" value="UVR"/>
    <property type="match status" value="1"/>
</dbReference>
<name>A0A369BP91_9BACL</name>
<dbReference type="InterPro" id="IPR036876">
    <property type="entry name" value="UVR_dom_sf"/>
</dbReference>
<gene>
    <name evidence="8" type="ORF">DFP94_1011038</name>
</gene>
<dbReference type="Gene3D" id="4.10.860.10">
    <property type="entry name" value="UVR domain"/>
    <property type="match status" value="1"/>
</dbReference>
<evidence type="ECO:0000259" key="6">
    <source>
        <dbReference type="PROSITE" id="PS50151"/>
    </source>
</evidence>
<keyword evidence="2" id="KW-0227">DNA damage</keyword>
<sequence length="367" mass="41190">MKDKLKSLPSSPGVYLMKDSSGGILYVGKSKNLKQRVQSYFYNTKGHSNKTKRLVNNIKELEIRLTDTEFEAFMLECKLIHELKPVYNKKMRNPLAYSYIVIRSVKGLRRIFITNCLQTGDKVCFGPYTANRNTIEKAVQGIQECYKISCNQTSAGTPCLNHSLGLCLGMCLGGEAIREYDTIMNSFIALLEGSDRGLYGAMEQRMLQASETFDFETAAKYRDYIGAVDFLLNKEKVIGFTEENRNIVVVENLDGDTVKLFLIKRNHILYSEKFSVKAIEIDGLCSTVRGLVQSRFRQDGLSGDSGPNELTRDEIDEAQIIYSYLQGSSSRYLIIPGERLEGGDPAEIGQALRELLTGSQKTPVPSK</sequence>
<evidence type="ECO:0000256" key="5">
    <source>
        <dbReference type="ARBA" id="ARBA00023204"/>
    </source>
</evidence>
<accession>A0A369BP91</accession>
<dbReference type="SMART" id="SM00465">
    <property type="entry name" value="GIYc"/>
    <property type="match status" value="1"/>
</dbReference>
<keyword evidence="9" id="KW-1185">Reference proteome</keyword>
<organism evidence="8 9">
    <name type="scientific">Fontibacillus phaseoli</name>
    <dbReference type="NCBI Taxonomy" id="1416533"/>
    <lineage>
        <taxon>Bacteria</taxon>
        <taxon>Bacillati</taxon>
        <taxon>Bacillota</taxon>
        <taxon>Bacilli</taxon>
        <taxon>Bacillales</taxon>
        <taxon>Paenibacillaceae</taxon>
        <taxon>Fontibacillus</taxon>
    </lineage>
</organism>
<dbReference type="GO" id="GO:0004518">
    <property type="term" value="F:nuclease activity"/>
    <property type="evidence" value="ECO:0007669"/>
    <property type="project" value="UniProtKB-KW"/>
</dbReference>
<dbReference type="SUPFAM" id="SSF82771">
    <property type="entry name" value="GIY-YIG endonuclease"/>
    <property type="match status" value="1"/>
</dbReference>
<evidence type="ECO:0000313" key="8">
    <source>
        <dbReference type="EMBL" id="RCX23439.1"/>
    </source>
</evidence>
<dbReference type="EMBL" id="QPJW01000001">
    <property type="protein sequence ID" value="RCX23439.1"/>
    <property type="molecule type" value="Genomic_DNA"/>
</dbReference>
<dbReference type="Proteomes" id="UP000253090">
    <property type="component" value="Unassembled WGS sequence"/>
</dbReference>
<keyword evidence="3" id="KW-0228">DNA excision</keyword>
<dbReference type="GO" id="GO:0006289">
    <property type="term" value="P:nucleotide-excision repair"/>
    <property type="evidence" value="ECO:0007669"/>
    <property type="project" value="InterPro"/>
</dbReference>
<comment type="caution">
    <text evidence="8">The sequence shown here is derived from an EMBL/GenBank/DDBJ whole genome shotgun (WGS) entry which is preliminary data.</text>
</comment>
<dbReference type="InterPro" id="IPR047296">
    <property type="entry name" value="GIY-YIG_UvrC_Cho"/>
</dbReference>
<evidence type="ECO:0000313" key="9">
    <source>
        <dbReference type="Proteomes" id="UP000253090"/>
    </source>
</evidence>
<evidence type="ECO:0000256" key="3">
    <source>
        <dbReference type="ARBA" id="ARBA00022769"/>
    </source>
</evidence>
<dbReference type="CDD" id="cd10434">
    <property type="entry name" value="GIY-YIG_UvrC_Cho"/>
    <property type="match status" value="1"/>
</dbReference>
<feature type="domain" description="UVR" evidence="6">
    <location>
        <begin position="196"/>
        <end position="231"/>
    </location>
</feature>
<dbReference type="InterPro" id="IPR050066">
    <property type="entry name" value="UvrABC_protein_C"/>
</dbReference>
<evidence type="ECO:0000256" key="4">
    <source>
        <dbReference type="ARBA" id="ARBA00022881"/>
    </source>
</evidence>
<keyword evidence="5" id="KW-0234">DNA repair</keyword>
<dbReference type="PROSITE" id="PS50164">
    <property type="entry name" value="GIY_YIG"/>
    <property type="match status" value="1"/>
</dbReference>
<dbReference type="PANTHER" id="PTHR30562">
    <property type="entry name" value="UVRC/OXIDOREDUCTASE"/>
    <property type="match status" value="1"/>
</dbReference>
<evidence type="ECO:0000256" key="1">
    <source>
        <dbReference type="ARBA" id="ARBA00022490"/>
    </source>
</evidence>
<proteinExistence type="predicted"/>
<dbReference type="Pfam" id="PF02151">
    <property type="entry name" value="UVR"/>
    <property type="match status" value="1"/>
</dbReference>
<dbReference type="InterPro" id="IPR000305">
    <property type="entry name" value="GIY-YIG_endonuc"/>
</dbReference>
<feature type="domain" description="GIY-YIG" evidence="7">
    <location>
        <begin position="10"/>
        <end position="89"/>
    </location>
</feature>
<dbReference type="GO" id="GO:0009380">
    <property type="term" value="C:excinuclease repair complex"/>
    <property type="evidence" value="ECO:0007669"/>
    <property type="project" value="TreeGrafter"/>
</dbReference>
<dbReference type="FunFam" id="3.40.1440.10:FF:000001">
    <property type="entry name" value="UvrABC system protein C"/>
    <property type="match status" value="1"/>
</dbReference>
<dbReference type="OrthoDB" id="9804933at2"/>
<reference evidence="8 9" key="1">
    <citation type="submission" date="2018-07" db="EMBL/GenBank/DDBJ databases">
        <title>Genomic Encyclopedia of Type Strains, Phase III (KMG-III): the genomes of soil and plant-associated and newly described type strains.</title>
        <authorList>
            <person name="Whitman W."/>
        </authorList>
    </citation>
    <scope>NUCLEOTIDE SEQUENCE [LARGE SCALE GENOMIC DNA]</scope>
    <source>
        <strain evidence="8 9">CECT 8333</strain>
    </source>
</reference>
<keyword evidence="4" id="KW-0267">Excision nuclease</keyword>
<dbReference type="PANTHER" id="PTHR30562:SF1">
    <property type="entry name" value="UVRABC SYSTEM PROTEIN C"/>
    <property type="match status" value="1"/>
</dbReference>
<dbReference type="InterPro" id="IPR001943">
    <property type="entry name" value="UVR_dom"/>
</dbReference>
<keyword evidence="1" id="KW-0963">Cytoplasm</keyword>
<dbReference type="AlphaFoldDB" id="A0A369BP91"/>
<dbReference type="RefSeq" id="WP_114495318.1">
    <property type="nucleotide sequence ID" value="NZ_QPJW01000001.1"/>
</dbReference>
<evidence type="ECO:0000259" key="7">
    <source>
        <dbReference type="PROSITE" id="PS50164"/>
    </source>
</evidence>
<dbReference type="InterPro" id="IPR035901">
    <property type="entry name" value="GIY-YIG_endonuc_sf"/>
</dbReference>
<dbReference type="Gene3D" id="3.40.1440.10">
    <property type="entry name" value="GIY-YIG endonuclease"/>
    <property type="match status" value="1"/>
</dbReference>
<protein>
    <submittedName>
        <fullName evidence="8">Excinuclease ABC subunit C</fullName>
    </submittedName>
</protein>
<dbReference type="SUPFAM" id="SSF46600">
    <property type="entry name" value="C-terminal UvrC-binding domain of UvrB"/>
    <property type="match status" value="1"/>
</dbReference>
<evidence type="ECO:0000256" key="2">
    <source>
        <dbReference type="ARBA" id="ARBA00022763"/>
    </source>
</evidence>
<dbReference type="Pfam" id="PF01541">
    <property type="entry name" value="GIY-YIG"/>
    <property type="match status" value="1"/>
</dbReference>